<evidence type="ECO:0000313" key="3">
    <source>
        <dbReference type="EMBL" id="NUW35152.1"/>
    </source>
</evidence>
<evidence type="ECO:0000313" key="4">
    <source>
        <dbReference type="Proteomes" id="UP000586042"/>
    </source>
</evidence>
<keyword evidence="4" id="KW-1185">Reference proteome</keyword>
<proteinExistence type="predicted"/>
<dbReference type="GO" id="GO:0008800">
    <property type="term" value="F:beta-lactamase activity"/>
    <property type="evidence" value="ECO:0007669"/>
    <property type="project" value="InterPro"/>
</dbReference>
<feature type="domain" description="Beta-lactamase class A catalytic" evidence="2">
    <location>
        <begin position="160"/>
        <end position="284"/>
    </location>
</feature>
<gene>
    <name evidence="3" type="ORF">HTZ77_27515</name>
</gene>
<keyword evidence="3" id="KW-0378">Hydrolase</keyword>
<feature type="chain" id="PRO_5039197576" evidence="1">
    <location>
        <begin position="21"/>
        <end position="338"/>
    </location>
</feature>
<comment type="caution">
    <text evidence="3">The sequence shown here is derived from an EMBL/GenBank/DDBJ whole genome shotgun (WGS) entry which is preliminary data.</text>
</comment>
<dbReference type="GO" id="GO:0030655">
    <property type="term" value="P:beta-lactam antibiotic catabolic process"/>
    <property type="evidence" value="ECO:0007669"/>
    <property type="project" value="InterPro"/>
</dbReference>
<dbReference type="PANTHER" id="PTHR35333">
    <property type="entry name" value="BETA-LACTAMASE"/>
    <property type="match status" value="1"/>
</dbReference>
<dbReference type="AlphaFoldDB" id="A0A7Y6IBF4"/>
<dbReference type="Proteomes" id="UP000586042">
    <property type="component" value="Unassembled WGS sequence"/>
</dbReference>
<evidence type="ECO:0000259" key="2">
    <source>
        <dbReference type="Pfam" id="PF13354"/>
    </source>
</evidence>
<organism evidence="3 4">
    <name type="scientific">Nonomuraea montanisoli</name>
    <dbReference type="NCBI Taxonomy" id="2741721"/>
    <lineage>
        <taxon>Bacteria</taxon>
        <taxon>Bacillati</taxon>
        <taxon>Actinomycetota</taxon>
        <taxon>Actinomycetes</taxon>
        <taxon>Streptosporangiales</taxon>
        <taxon>Streptosporangiaceae</taxon>
        <taxon>Nonomuraea</taxon>
    </lineage>
</organism>
<dbReference type="RefSeq" id="WP_175592569.1">
    <property type="nucleotide sequence ID" value="NZ_JABWGN010000010.1"/>
</dbReference>
<dbReference type="EMBL" id="JABWGN010000010">
    <property type="protein sequence ID" value="NUW35152.1"/>
    <property type="molecule type" value="Genomic_DNA"/>
</dbReference>
<protein>
    <submittedName>
        <fullName evidence="3">Serine hydrolase</fullName>
    </submittedName>
</protein>
<name>A0A7Y6IBF4_9ACTN</name>
<keyword evidence="1" id="KW-0732">Signal</keyword>
<accession>A0A7Y6IBF4</accession>
<reference evidence="3 4" key="1">
    <citation type="submission" date="2020-06" db="EMBL/GenBank/DDBJ databases">
        <title>Nonomuraea sp. SMC257, a novel actinomycete isolated from soil.</title>
        <authorList>
            <person name="Chanama M."/>
        </authorList>
    </citation>
    <scope>NUCLEOTIDE SEQUENCE [LARGE SCALE GENOMIC DNA]</scope>
    <source>
        <strain evidence="3 4">SMC257</strain>
    </source>
</reference>
<sequence length="338" mass="36406">MIVGRAVRRAALVTVLVAPAAASPPVLTSAALVTSPVPAVVALRGRESLLPGPSASSVIESIEFAPRKVADRETPAALKRKTAKAAPVPTKTLTKELGRYLAGRPGPVTAMVRDLTDGRLYRYHRDERLITASSAKVQILMALLLRTPWRELPQGVRRDADLMIRYSDNHAADRLWTRIGGPDGFTRAGRRFGLRNTSGVPGKCVDLYCWGITPTSAEDQVRLMRALVSDRSPLPGKDRDQVLRLMGRVIPGQDWGISAAACGRDRVALKNGWLKRVSTKRWAVVTVGLLRGRGKGAAGHDYAVAVLSEGAAEVGNGIATVEGVAKRAMKAFRACRRS</sequence>
<feature type="signal peptide" evidence="1">
    <location>
        <begin position="1"/>
        <end position="20"/>
    </location>
</feature>
<dbReference type="InterPro" id="IPR000871">
    <property type="entry name" value="Beta-lactam_class-A"/>
</dbReference>
<dbReference type="Pfam" id="PF13354">
    <property type="entry name" value="Beta-lactamase2"/>
    <property type="match status" value="1"/>
</dbReference>
<dbReference type="GO" id="GO:0046677">
    <property type="term" value="P:response to antibiotic"/>
    <property type="evidence" value="ECO:0007669"/>
    <property type="project" value="InterPro"/>
</dbReference>
<dbReference type="Gene3D" id="3.40.710.10">
    <property type="entry name" value="DD-peptidase/beta-lactamase superfamily"/>
    <property type="match status" value="1"/>
</dbReference>
<dbReference type="PANTHER" id="PTHR35333:SF3">
    <property type="entry name" value="BETA-LACTAMASE-TYPE TRANSPEPTIDASE FOLD CONTAINING PROTEIN"/>
    <property type="match status" value="1"/>
</dbReference>
<dbReference type="InterPro" id="IPR012338">
    <property type="entry name" value="Beta-lactam/transpept-like"/>
</dbReference>
<dbReference type="SUPFAM" id="SSF56601">
    <property type="entry name" value="beta-lactamase/transpeptidase-like"/>
    <property type="match status" value="1"/>
</dbReference>
<dbReference type="InterPro" id="IPR045155">
    <property type="entry name" value="Beta-lactam_cat"/>
</dbReference>
<evidence type="ECO:0000256" key="1">
    <source>
        <dbReference type="SAM" id="SignalP"/>
    </source>
</evidence>